<dbReference type="GeneID" id="45432222"/>
<organism evidence="2 4">
    <name type="scientific">Francisella orientalis</name>
    <dbReference type="NCBI Taxonomy" id="299583"/>
    <lineage>
        <taxon>Bacteria</taxon>
        <taxon>Pseudomonadati</taxon>
        <taxon>Pseudomonadota</taxon>
        <taxon>Gammaproteobacteria</taxon>
        <taxon>Thiotrichales</taxon>
        <taxon>Francisellaceae</taxon>
        <taxon>Francisella</taxon>
    </lineage>
</organism>
<evidence type="ECO:0000313" key="4">
    <source>
        <dbReference type="Proteomes" id="UP000774689"/>
    </source>
</evidence>
<name>A0AAP6X559_9GAMM</name>
<dbReference type="EMBL" id="QPQM01000001">
    <property type="protein sequence ID" value="NIY55962.1"/>
    <property type="molecule type" value="Genomic_DNA"/>
</dbReference>
<dbReference type="AlphaFoldDB" id="A0AAP6X559"/>
<evidence type="ECO:0000313" key="3">
    <source>
        <dbReference type="Proteomes" id="UP000035930"/>
    </source>
</evidence>
<accession>A0AAP6X559</accession>
<dbReference type="Proteomes" id="UP000774689">
    <property type="component" value="Unassembled WGS sequence"/>
</dbReference>
<reference evidence="2" key="3">
    <citation type="journal article" date="2020" name="Int. J. Syst. Evol. Microbiol.">
        <title>Reclassification of Francisella noatunensis subsp. orientalis Ottem et al. 2009 as Francisella orientalis sp. nov., Francisella noatunensis subsp. chilensis subsp. nov. and emended description of Francisella noatunensis.</title>
        <authorList>
            <person name="Ramirez-Paredes J.G."/>
            <person name="Larsson P."/>
            <person name="Thompson K.D."/>
            <person name="Penman D.J."/>
            <person name="Busse H.J."/>
            <person name="Ohrman C."/>
            <person name="Sjodin A."/>
            <person name="Soto E."/>
            <person name="Richards R.H."/>
            <person name="Adams A."/>
            <person name="Colquhoun D.J."/>
        </authorList>
    </citation>
    <scope>NUCLEOTIDE SEQUENCE</scope>
    <source>
        <strain evidence="2">LADL-07285A</strain>
    </source>
</reference>
<evidence type="ECO:0000313" key="1">
    <source>
        <dbReference type="EMBL" id="AKN87920.1"/>
    </source>
</evidence>
<proteinExistence type="predicted"/>
<sequence length="84" mass="9364">MFGLNRLKVSLSFSASKNVLTVIDIERFNELVESCQSLPSDVKVKVSNHAKAIFKEGCLKGDIFNLAEYIINNGIDKKYSAHES</sequence>
<dbReference type="RefSeq" id="WP_014714147.1">
    <property type="nucleotide sequence ID" value="NZ_CP011923.2"/>
</dbReference>
<reference evidence="1" key="2">
    <citation type="submission" date="2017-08" db="EMBL/GenBank/DDBJ databases">
        <title>Complete Genome Sequence of Francisella noatunensis subsp. orientalis strain FNO190.</title>
        <authorList>
            <person name="Pereira F.L."/>
            <person name="Goncalves L.A."/>
            <person name="Guilherme T.C."/>
            <person name="Soares S.C."/>
            <person name="Dorella F.A."/>
            <person name="Carvalho A.F."/>
            <person name="Leibowitz M.P."/>
            <person name="Leal C.A.G."/>
            <person name="Azevedo V.A.C."/>
            <person name="Figueiredo H.C.P."/>
        </authorList>
    </citation>
    <scope>NUCLEOTIDE SEQUENCE</scope>
    <source>
        <strain evidence="1">FNO190</strain>
    </source>
</reference>
<protein>
    <submittedName>
        <fullName evidence="2">Uncharacterized protein</fullName>
    </submittedName>
</protein>
<gene>
    <name evidence="2" type="ORF">CHQ83_00420</name>
    <name evidence="1" type="ORF">FNO190_0020</name>
</gene>
<keyword evidence="3" id="KW-1185">Reference proteome</keyword>
<dbReference type="EMBL" id="CP011923">
    <property type="protein sequence ID" value="AKN87920.1"/>
    <property type="molecule type" value="Genomic_DNA"/>
</dbReference>
<evidence type="ECO:0000313" key="2">
    <source>
        <dbReference type="EMBL" id="NIY55962.1"/>
    </source>
</evidence>
<reference evidence="3" key="1">
    <citation type="submission" date="2015-02" db="EMBL/GenBank/DDBJ databases">
        <title>Complete genome sequence of Francisella noatunensis subsp. orientalis FNO190 isolated from farm-raised Nile tilapia in Brazil.</title>
        <authorList>
            <person name="Figueiredo H.C.P."/>
            <person name="Leal C.A.G."/>
            <person name="Pereira F.L."/>
            <person name="Soares S.C."/>
            <person name="Goncalves L.A."/>
            <person name="Dorella F.A."/>
            <person name="Carvalho A.F."/>
            <person name="Azevedo V.A.C."/>
        </authorList>
    </citation>
    <scope>NUCLEOTIDE SEQUENCE [LARGE SCALE GENOMIC DNA]</scope>
    <source>
        <strain evidence="3">FNO190</strain>
    </source>
</reference>
<dbReference type="Proteomes" id="UP000035930">
    <property type="component" value="Chromosome"/>
</dbReference>